<gene>
    <name evidence="1" type="ORF">QFC19_009207</name>
</gene>
<dbReference type="Proteomes" id="UP001241377">
    <property type="component" value="Unassembled WGS sequence"/>
</dbReference>
<protein>
    <submittedName>
        <fullName evidence="1">Uncharacterized protein</fullName>
    </submittedName>
</protein>
<dbReference type="EMBL" id="JASBWR010000153">
    <property type="protein sequence ID" value="KAJ9091211.1"/>
    <property type="molecule type" value="Genomic_DNA"/>
</dbReference>
<organism evidence="1 2">
    <name type="scientific">Naganishia cerealis</name>
    <dbReference type="NCBI Taxonomy" id="610337"/>
    <lineage>
        <taxon>Eukaryota</taxon>
        <taxon>Fungi</taxon>
        <taxon>Dikarya</taxon>
        <taxon>Basidiomycota</taxon>
        <taxon>Agaricomycotina</taxon>
        <taxon>Tremellomycetes</taxon>
        <taxon>Filobasidiales</taxon>
        <taxon>Filobasidiaceae</taxon>
        <taxon>Naganishia</taxon>
    </lineage>
</organism>
<comment type="caution">
    <text evidence="1">The sequence shown here is derived from an EMBL/GenBank/DDBJ whole genome shotgun (WGS) entry which is preliminary data.</text>
</comment>
<keyword evidence="2" id="KW-1185">Reference proteome</keyword>
<proteinExistence type="predicted"/>
<evidence type="ECO:0000313" key="2">
    <source>
        <dbReference type="Proteomes" id="UP001241377"/>
    </source>
</evidence>
<sequence length="93" mass="9963">MDGFQQQLLVFERRGVGSWLGMPKKPLEYADLQGIFRAAGLAPSGSADSSSKPLSKHSSQHRSRLGDPSSAPSPGFKGVFHDTLSLVLLPLSQ</sequence>
<name>A0ACC2UXK7_9TREE</name>
<reference evidence="1" key="1">
    <citation type="submission" date="2023-04" db="EMBL/GenBank/DDBJ databases">
        <title>Draft Genome sequencing of Naganishia species isolated from polar environments using Oxford Nanopore Technology.</title>
        <authorList>
            <person name="Leo P."/>
            <person name="Venkateswaran K."/>
        </authorList>
    </citation>
    <scope>NUCLEOTIDE SEQUENCE</scope>
    <source>
        <strain evidence="1">MNA-CCFEE 5261</strain>
    </source>
</reference>
<evidence type="ECO:0000313" key="1">
    <source>
        <dbReference type="EMBL" id="KAJ9091211.1"/>
    </source>
</evidence>
<accession>A0ACC2UXK7</accession>